<comment type="caution">
    <text evidence="10">The sequence shown here is derived from an EMBL/GenBank/DDBJ whole genome shotgun (WGS) entry which is preliminary data.</text>
</comment>
<sequence>MRQRKVFQYAQGQTSVALEHTRKDHIDATSATWHSSGGSTLTSSTVSSRSEAEIRVRVQVAPDGQVRQRSQSMVPFGTKPTTSFIRPPIEAPVTRDAKRDPVKLHQYYQSYWNKFRVPGDEGQAHKDARWAVREWMMGHKE</sequence>
<evidence type="ECO:0000256" key="8">
    <source>
        <dbReference type="SAM" id="MobiDB-lite"/>
    </source>
</evidence>
<dbReference type="InterPro" id="IPR027918">
    <property type="entry name" value="HYLS1_C_dom"/>
</dbReference>
<feature type="domain" description="Centriolar and ciliogenesis-associated protein HYLS1 C-terminal" evidence="9">
    <location>
        <begin position="85"/>
        <end position="140"/>
    </location>
</feature>
<dbReference type="GO" id="GO:0060271">
    <property type="term" value="P:cilium assembly"/>
    <property type="evidence" value="ECO:0007669"/>
    <property type="project" value="TreeGrafter"/>
</dbReference>
<dbReference type="GO" id="GO:0097730">
    <property type="term" value="C:non-motile cilium"/>
    <property type="evidence" value="ECO:0007669"/>
    <property type="project" value="TreeGrafter"/>
</dbReference>
<dbReference type="InterPro" id="IPR052319">
    <property type="entry name" value="Centriolar_ciliogenesis_assoc"/>
</dbReference>
<reference evidence="10 11" key="1">
    <citation type="journal article" date="2018" name="Nat. Ecol. Evol.">
        <title>Genomic signatures of mitonuclear coevolution across populations of Tigriopus californicus.</title>
        <authorList>
            <person name="Barreto F.S."/>
            <person name="Watson E.T."/>
            <person name="Lima T.G."/>
            <person name="Willett C.S."/>
            <person name="Edmands S."/>
            <person name="Li W."/>
            <person name="Burton R.S."/>
        </authorList>
    </citation>
    <scope>NUCLEOTIDE SEQUENCE [LARGE SCALE GENOMIC DNA]</scope>
    <source>
        <strain evidence="10 11">San Diego</strain>
    </source>
</reference>
<evidence type="ECO:0000256" key="7">
    <source>
        <dbReference type="ARBA" id="ARBA00023273"/>
    </source>
</evidence>
<proteinExistence type="inferred from homology"/>
<feature type="compositionally biased region" description="Polar residues" evidence="8">
    <location>
        <begin position="67"/>
        <end position="84"/>
    </location>
</feature>
<keyword evidence="4" id="KW-0963">Cytoplasm</keyword>
<dbReference type="EMBL" id="VCGU01000009">
    <property type="protein sequence ID" value="TRY71106.1"/>
    <property type="molecule type" value="Genomic_DNA"/>
</dbReference>
<evidence type="ECO:0000256" key="4">
    <source>
        <dbReference type="ARBA" id="ARBA00022490"/>
    </source>
</evidence>
<dbReference type="Proteomes" id="UP000318571">
    <property type="component" value="Chromosome 9"/>
</dbReference>
<name>A0A553P088_TIGCA</name>
<evidence type="ECO:0000256" key="3">
    <source>
        <dbReference type="ARBA" id="ARBA00010091"/>
    </source>
</evidence>
<evidence type="ECO:0000256" key="2">
    <source>
        <dbReference type="ARBA" id="ARBA00004138"/>
    </source>
</evidence>
<keyword evidence="6" id="KW-0206">Cytoskeleton</keyword>
<protein>
    <recommendedName>
        <fullName evidence="9">Centriolar and ciliogenesis-associated protein HYLS1 C-terminal domain-containing protein</fullName>
    </recommendedName>
</protein>
<feature type="compositionally biased region" description="Low complexity" evidence="8">
    <location>
        <begin position="35"/>
        <end position="49"/>
    </location>
</feature>
<accession>A0A553P088</accession>
<evidence type="ECO:0000256" key="1">
    <source>
        <dbReference type="ARBA" id="ARBA00004114"/>
    </source>
</evidence>
<comment type="similarity">
    <text evidence="3">Belongs to the HYLS1 family.</text>
</comment>
<evidence type="ECO:0000313" key="10">
    <source>
        <dbReference type="EMBL" id="TRY71106.1"/>
    </source>
</evidence>
<evidence type="ECO:0000313" key="11">
    <source>
        <dbReference type="Proteomes" id="UP000318571"/>
    </source>
</evidence>
<feature type="region of interest" description="Disordered" evidence="8">
    <location>
        <begin position="30"/>
        <end position="49"/>
    </location>
</feature>
<evidence type="ECO:0000259" key="9">
    <source>
        <dbReference type="Pfam" id="PF15311"/>
    </source>
</evidence>
<keyword evidence="11" id="KW-1185">Reference proteome</keyword>
<dbReference type="Pfam" id="PF15311">
    <property type="entry name" value="HYLS1_C"/>
    <property type="match status" value="1"/>
</dbReference>
<dbReference type="PANTHER" id="PTHR34174:SF1">
    <property type="entry name" value="CENTRIOLAR AND CILIOGENESIS-ASSOCIATED PROTEIN HYLS1"/>
    <property type="match status" value="1"/>
</dbReference>
<feature type="region of interest" description="Disordered" evidence="8">
    <location>
        <begin position="63"/>
        <end position="97"/>
    </location>
</feature>
<dbReference type="GO" id="GO:0005814">
    <property type="term" value="C:centriole"/>
    <property type="evidence" value="ECO:0007669"/>
    <property type="project" value="UniProtKB-SubCell"/>
</dbReference>
<organism evidence="10 11">
    <name type="scientific">Tigriopus californicus</name>
    <name type="common">Marine copepod</name>
    <dbReference type="NCBI Taxonomy" id="6832"/>
    <lineage>
        <taxon>Eukaryota</taxon>
        <taxon>Metazoa</taxon>
        <taxon>Ecdysozoa</taxon>
        <taxon>Arthropoda</taxon>
        <taxon>Crustacea</taxon>
        <taxon>Multicrustacea</taxon>
        <taxon>Hexanauplia</taxon>
        <taxon>Copepoda</taxon>
        <taxon>Harpacticoida</taxon>
        <taxon>Harpacticidae</taxon>
        <taxon>Tigriopus</taxon>
    </lineage>
</organism>
<gene>
    <name evidence="10" type="ORF">TCAL_15035</name>
</gene>
<keyword evidence="5" id="KW-0970">Cilium biogenesis/degradation</keyword>
<dbReference type="AlphaFoldDB" id="A0A553P088"/>
<evidence type="ECO:0000256" key="6">
    <source>
        <dbReference type="ARBA" id="ARBA00023212"/>
    </source>
</evidence>
<keyword evidence="7" id="KW-0966">Cell projection</keyword>
<comment type="subcellular location">
    <subcellularLocation>
        <location evidence="2">Cell projection</location>
        <location evidence="2">Cilium</location>
    </subcellularLocation>
    <subcellularLocation>
        <location evidence="1">Cytoplasm</location>
        <location evidence="1">Cytoskeleton</location>
        <location evidence="1">Microtubule organizing center</location>
        <location evidence="1">Centrosome</location>
        <location evidence="1">Centriole</location>
    </subcellularLocation>
</comment>
<evidence type="ECO:0000256" key="5">
    <source>
        <dbReference type="ARBA" id="ARBA00022794"/>
    </source>
</evidence>
<dbReference type="PANTHER" id="PTHR34174">
    <property type="entry name" value="HYDROLETHALUS SYNDROME PROTEIN 1"/>
    <property type="match status" value="1"/>
</dbReference>